<comment type="caution">
    <text evidence="2">The sequence shown here is derived from an EMBL/GenBank/DDBJ whole genome shotgun (WGS) entry which is preliminary data.</text>
</comment>
<dbReference type="Proteomes" id="UP000176992">
    <property type="component" value="Unassembled WGS sequence"/>
</dbReference>
<dbReference type="Pfam" id="PF20094">
    <property type="entry name" value="GWxTD_dom"/>
    <property type="match status" value="1"/>
</dbReference>
<reference evidence="2 3" key="1">
    <citation type="journal article" date="2016" name="Nat. Commun.">
        <title>Thousands of microbial genomes shed light on interconnected biogeochemical processes in an aquifer system.</title>
        <authorList>
            <person name="Anantharaman K."/>
            <person name="Brown C.T."/>
            <person name="Hug L.A."/>
            <person name="Sharon I."/>
            <person name="Castelle C.J."/>
            <person name="Probst A.J."/>
            <person name="Thomas B.C."/>
            <person name="Singh A."/>
            <person name="Wilkins M.J."/>
            <person name="Karaoz U."/>
            <person name="Brodie E.L."/>
            <person name="Williams K.H."/>
            <person name="Hubbard S.S."/>
            <person name="Banfield J.F."/>
        </authorList>
    </citation>
    <scope>NUCLEOTIDE SEQUENCE [LARGE SCALE GENOMIC DNA]</scope>
</reference>
<dbReference type="NCBIfam" id="TIGR04514">
    <property type="entry name" value="GWxTD_dom"/>
    <property type="match status" value="1"/>
</dbReference>
<dbReference type="AlphaFoldDB" id="A0A1F5YBV3"/>
<gene>
    <name evidence="2" type="ORF">A2Z86_11645</name>
</gene>
<feature type="domain" description="GWxTD" evidence="1">
    <location>
        <begin position="280"/>
        <end position="402"/>
    </location>
</feature>
<proteinExistence type="predicted"/>
<accession>A0A1F5YBV3</accession>
<evidence type="ECO:0000259" key="1">
    <source>
        <dbReference type="Pfam" id="PF20094"/>
    </source>
</evidence>
<evidence type="ECO:0000313" key="3">
    <source>
        <dbReference type="Proteomes" id="UP000176992"/>
    </source>
</evidence>
<protein>
    <recommendedName>
        <fullName evidence="1">GWxTD domain-containing protein</fullName>
    </recommendedName>
</protein>
<dbReference type="EMBL" id="MFIV01000217">
    <property type="protein sequence ID" value="OGF97670.1"/>
    <property type="molecule type" value="Genomic_DNA"/>
</dbReference>
<organism evidence="2 3">
    <name type="scientific">Candidatus Glassbacteria bacterium GWA2_58_10</name>
    <dbReference type="NCBI Taxonomy" id="1817865"/>
    <lineage>
        <taxon>Bacteria</taxon>
        <taxon>Candidatus Glassiibacteriota</taxon>
    </lineage>
</organism>
<sequence>MRPPIASLYSQDLDSFENEVPFGFRMTFFKGPADSTRCLLTINVDNKNLLFYRGPNYFEAHYEAFLNMRDAKTRHILKGVWDKRLRVPNYDETSLEATYDPLEWEANAPAGKFDGFIEIKDIQANTYGNGRVSVTVPDFSKNLPKLSTPMFYDPGKLVEGDTPPVPPQEDYLHQAALKYPAGKPIFLLIEAYADPASPPKDWKLTAEVVKELMLFPRIEVKLEDGIYRQRKLIKVPTKTMGLGTYEVEVSLRDATNNSLARANTFKFRIIKSADWIDANVQDEIRYLKYLVSEREMKRLLSIPEKEQAQALKEFWQKIDPVPATALNELRVQYFERIDYANKHFTTEQKEGWDTNMGEVYILLGPPSEIYGSRLNQIWVYERENLVLYFFGHNLRNRDEFDEYIRNRRWWKDSGETR</sequence>
<evidence type="ECO:0000313" key="2">
    <source>
        <dbReference type="EMBL" id="OGF97670.1"/>
    </source>
</evidence>
<dbReference type="InterPro" id="IPR030959">
    <property type="entry name" value="GWxTD_dom"/>
</dbReference>
<name>A0A1F5YBV3_9BACT</name>